<evidence type="ECO:0000313" key="3">
    <source>
        <dbReference type="EMBL" id="MCI3276781.1"/>
    </source>
</evidence>
<comment type="caution">
    <text evidence="3">The sequence shown here is derived from an EMBL/GenBank/DDBJ whole genome shotgun (WGS) entry which is preliminary data.</text>
</comment>
<evidence type="ECO:0000313" key="4">
    <source>
        <dbReference type="Proteomes" id="UP001165269"/>
    </source>
</evidence>
<reference evidence="3" key="1">
    <citation type="submission" date="2022-03" db="EMBL/GenBank/DDBJ databases">
        <title>Streptomyces 7R015 and 7R016 isolated from Barleria lupulina in Thailand.</title>
        <authorList>
            <person name="Kanchanasin P."/>
            <person name="Phongsopitanun W."/>
            <person name="Tanasupawat S."/>
        </authorList>
    </citation>
    <scope>NUCLEOTIDE SEQUENCE</scope>
    <source>
        <strain evidence="3">7R015</strain>
    </source>
</reference>
<evidence type="ECO:0000259" key="2">
    <source>
        <dbReference type="Pfam" id="PF20091"/>
    </source>
</evidence>
<sequence>MARQHSGLPRVHLPRPAVAFVAFLTAIAAALTTTAAAHADEQVSVAPAVADPVVTGPVTGGAGAPQLYGTTFDLSQVGYQQSEYFMAGTADSYQPVNPLTADGRWTVAPASTAPYTTRVVVDRPKDPAKFNGTVVVEWLNVTGGVDVATTWIQAHNELIREGYAWVGVSAQAAGVNAAKAIDPARYSALSHPGDSYSYDIFSQAGQAVRDSAASVLSGLRPRTLLAVGESQSAFRLTTYTDAVQPLAGVYDGILLESRGGVAPVTAPLSQAPQADVPVPDGLLIRTDLKVPVLTFETETDLLMLGYLAARQPDSAHFRLWEVAGTSHADTYITPVGPTDTGDGQGDVAAFDTLLDPPSTPDPSHPEVSCNTPINAGQAHYVLEAAVHALNRWATTGVAPAPAPRLEVDTSSSTPAFVLDANGNVKGGIRTPSVDSPVATLSGFGQEGSFYCTLFGTTVPFGAAKLAQLYPTHAQFVARWSASTGSAVAAGHIRPADGLALVKAAAGSSVGD</sequence>
<feature type="signal peptide" evidence="1">
    <location>
        <begin position="1"/>
        <end position="39"/>
    </location>
</feature>
<dbReference type="Proteomes" id="UP001165269">
    <property type="component" value="Unassembled WGS sequence"/>
</dbReference>
<proteinExistence type="predicted"/>
<keyword evidence="1" id="KW-0732">Signal</keyword>
<organism evidence="3 4">
    <name type="scientific">Streptomyces cylindrosporus</name>
    <dbReference type="NCBI Taxonomy" id="2927583"/>
    <lineage>
        <taxon>Bacteria</taxon>
        <taxon>Bacillati</taxon>
        <taxon>Actinomycetota</taxon>
        <taxon>Actinomycetes</taxon>
        <taxon>Kitasatosporales</taxon>
        <taxon>Streptomycetaceae</taxon>
        <taxon>Streptomyces</taxon>
    </lineage>
</organism>
<feature type="domain" description="Alpha/beta hydrolase" evidence="2">
    <location>
        <begin position="54"/>
        <end position="501"/>
    </location>
</feature>
<dbReference type="EMBL" id="JALDAY010000013">
    <property type="protein sequence ID" value="MCI3276781.1"/>
    <property type="molecule type" value="Genomic_DNA"/>
</dbReference>
<dbReference type="Pfam" id="PF20091">
    <property type="entry name" value="Abhydrolase_10"/>
    <property type="match status" value="1"/>
</dbReference>
<name>A0ABS9YLR3_9ACTN</name>
<evidence type="ECO:0000256" key="1">
    <source>
        <dbReference type="SAM" id="SignalP"/>
    </source>
</evidence>
<protein>
    <recommendedName>
        <fullName evidence="2">Alpha/beta hydrolase domain-containing protein</fullName>
    </recommendedName>
</protein>
<gene>
    <name evidence="3" type="ORF">MQP27_37485</name>
</gene>
<dbReference type="RefSeq" id="WP_242773747.1">
    <property type="nucleotide sequence ID" value="NZ_JALDAY010000013.1"/>
</dbReference>
<feature type="chain" id="PRO_5047371006" description="Alpha/beta hydrolase domain-containing protein" evidence="1">
    <location>
        <begin position="40"/>
        <end position="511"/>
    </location>
</feature>
<accession>A0ABS9YLR3</accession>
<keyword evidence="4" id="KW-1185">Reference proteome</keyword>
<dbReference type="InterPro" id="IPR045394">
    <property type="entry name" value="Abhydrolase_dom"/>
</dbReference>